<protein>
    <recommendedName>
        <fullName evidence="4">DUF2854 domain-containing protein</fullName>
    </recommendedName>
</protein>
<gene>
    <name evidence="2" type="ORF">CK510_13635</name>
</gene>
<evidence type="ECO:0000313" key="3">
    <source>
        <dbReference type="Proteomes" id="UP000218238"/>
    </source>
</evidence>
<dbReference type="RefSeq" id="WP_095722217.1">
    <property type="nucleotide sequence ID" value="NZ_NTFS01000135.1"/>
</dbReference>
<dbReference type="PANTHER" id="PTHR35551:SF1">
    <property type="entry name" value="ACCLIMATION OF PHOTOSYNTHESIS TO ENVIRONMENT"/>
    <property type="match status" value="1"/>
</dbReference>
<name>A0A2A2TJB4_9CYAN</name>
<dbReference type="Proteomes" id="UP000218238">
    <property type="component" value="Unassembled WGS sequence"/>
</dbReference>
<accession>A0A2A2TJB4</accession>
<evidence type="ECO:0000256" key="1">
    <source>
        <dbReference type="SAM" id="Phobius"/>
    </source>
</evidence>
<keyword evidence="1" id="KW-1133">Transmembrane helix</keyword>
<dbReference type="OrthoDB" id="542452at2"/>
<feature type="transmembrane region" description="Helical" evidence="1">
    <location>
        <begin position="33"/>
        <end position="51"/>
    </location>
</feature>
<keyword evidence="3" id="KW-1185">Reference proteome</keyword>
<organism evidence="2 3">
    <name type="scientific">Brunnivagina elsteri CCALA 953</name>
    <dbReference type="NCBI Taxonomy" id="987040"/>
    <lineage>
        <taxon>Bacteria</taxon>
        <taxon>Bacillati</taxon>
        <taxon>Cyanobacteriota</taxon>
        <taxon>Cyanophyceae</taxon>
        <taxon>Nostocales</taxon>
        <taxon>Calotrichaceae</taxon>
        <taxon>Brunnivagina</taxon>
    </lineage>
</organism>
<keyword evidence="1" id="KW-0472">Membrane</keyword>
<proteinExistence type="predicted"/>
<reference evidence="2 3" key="1">
    <citation type="submission" date="2017-08" db="EMBL/GenBank/DDBJ databases">
        <title>Draft genome sequence of filamentous cyanobacterium Calothrix elsteri CCALA 953.</title>
        <authorList>
            <person name="Gagunashvili A.N."/>
            <person name="Elster J."/>
            <person name="Andresson O.S."/>
        </authorList>
    </citation>
    <scope>NUCLEOTIDE SEQUENCE [LARGE SCALE GENOMIC DNA]</scope>
    <source>
        <strain evidence="2 3">CCALA 953</strain>
    </source>
</reference>
<sequence>MFGKIRLSVLGLTVGSILTTIGFIAYANDNATLNLAGFFYGIPLLLGGLALKASELEPVPFSQATTPEILKLREAQATVTQNKIRKDITRYCYGQEAHLDQAFVYLQLSPSEDEMPIATSLHETETDGAYTLILDFDSPFITLEAWQAKHEKMTKYFGPNVDIKIAETGENQIELTIIRTLD</sequence>
<dbReference type="EMBL" id="NTFS01000135">
    <property type="protein sequence ID" value="PAX53499.1"/>
    <property type="molecule type" value="Genomic_DNA"/>
</dbReference>
<keyword evidence="1" id="KW-0812">Transmembrane</keyword>
<dbReference type="InterPro" id="IPR021275">
    <property type="entry name" value="DUF2854"/>
</dbReference>
<comment type="caution">
    <text evidence="2">The sequence shown here is derived from an EMBL/GenBank/DDBJ whole genome shotgun (WGS) entry which is preliminary data.</text>
</comment>
<dbReference type="Pfam" id="PF11016">
    <property type="entry name" value="DUF2854"/>
    <property type="match status" value="1"/>
</dbReference>
<evidence type="ECO:0000313" key="2">
    <source>
        <dbReference type="EMBL" id="PAX53499.1"/>
    </source>
</evidence>
<feature type="transmembrane region" description="Helical" evidence="1">
    <location>
        <begin position="7"/>
        <end position="27"/>
    </location>
</feature>
<evidence type="ECO:0008006" key="4">
    <source>
        <dbReference type="Google" id="ProtNLM"/>
    </source>
</evidence>
<dbReference type="PANTHER" id="PTHR35551">
    <property type="match status" value="1"/>
</dbReference>
<dbReference type="AlphaFoldDB" id="A0A2A2TJB4"/>